<comment type="caution">
    <text evidence="1">The sequence shown here is derived from an EMBL/GenBank/DDBJ whole genome shotgun (WGS) entry which is preliminary data.</text>
</comment>
<dbReference type="EMBL" id="JACEON010000003">
    <property type="protein sequence ID" value="MBA4610755.1"/>
    <property type="molecule type" value="Genomic_DNA"/>
</dbReference>
<keyword evidence="2" id="KW-1185">Reference proteome</keyword>
<evidence type="ECO:0000313" key="1">
    <source>
        <dbReference type="EMBL" id="MBA4610755.1"/>
    </source>
</evidence>
<reference evidence="1 2" key="2">
    <citation type="submission" date="2020-08" db="EMBL/GenBank/DDBJ databases">
        <title>Stappia taiwanensis sp. nov., isolated from a coastal thermal spring.</title>
        <authorList>
            <person name="Kampfer P."/>
        </authorList>
    </citation>
    <scope>NUCLEOTIDE SEQUENCE [LARGE SCALE GENOMIC DNA]</scope>
    <source>
        <strain evidence="1 2">DSM 23284</strain>
    </source>
</reference>
<evidence type="ECO:0000313" key="2">
    <source>
        <dbReference type="Proteomes" id="UP000559404"/>
    </source>
</evidence>
<gene>
    <name evidence="1" type="ORF">H1W37_03770</name>
</gene>
<protein>
    <submittedName>
        <fullName evidence="1">Uncharacterized protein</fullName>
    </submittedName>
</protein>
<sequence>MTDCRVAAIGRELAELSREWARLDGEGCAVQGARKIRLDRMEREVLDRIDLLQAEACGTLATSPAGAMVQTMLAYDLANKLYEFIPDDAPAYEVSALLRALTRALYSAVDAIAATTGEDPNSLGADHFMAREWHPFHLCERAGERSSTQHEKNA</sequence>
<accession>A0A838XJP4</accession>
<organism evidence="1 2">
    <name type="scientific">Stappia taiwanensis</name>
    <dbReference type="NCBI Taxonomy" id="992267"/>
    <lineage>
        <taxon>Bacteria</taxon>
        <taxon>Pseudomonadati</taxon>
        <taxon>Pseudomonadota</taxon>
        <taxon>Alphaproteobacteria</taxon>
        <taxon>Hyphomicrobiales</taxon>
        <taxon>Stappiaceae</taxon>
        <taxon>Stappia</taxon>
    </lineage>
</organism>
<dbReference type="RefSeq" id="WP_181758962.1">
    <property type="nucleotide sequence ID" value="NZ_BMCR01000004.1"/>
</dbReference>
<reference evidence="1 2" key="1">
    <citation type="submission" date="2020-07" db="EMBL/GenBank/DDBJ databases">
        <authorList>
            <person name="Li M."/>
        </authorList>
    </citation>
    <scope>NUCLEOTIDE SEQUENCE [LARGE SCALE GENOMIC DNA]</scope>
    <source>
        <strain evidence="1 2">DSM 23284</strain>
    </source>
</reference>
<dbReference type="AlphaFoldDB" id="A0A838XJP4"/>
<name>A0A838XJP4_9HYPH</name>
<dbReference type="Proteomes" id="UP000559404">
    <property type="component" value="Unassembled WGS sequence"/>
</dbReference>
<proteinExistence type="predicted"/>